<reference evidence="3" key="1">
    <citation type="submission" date="2021-02" db="EMBL/GenBank/DDBJ databases">
        <authorList>
            <person name="Dougan E. K."/>
            <person name="Rhodes N."/>
            <person name="Thang M."/>
            <person name="Chan C."/>
        </authorList>
    </citation>
    <scope>NUCLEOTIDE SEQUENCE</scope>
</reference>
<dbReference type="EMBL" id="CAJNIZ010045121">
    <property type="protein sequence ID" value="CAE7711154.1"/>
    <property type="molecule type" value="Genomic_DNA"/>
</dbReference>
<evidence type="ECO:0000313" key="4">
    <source>
        <dbReference type="Proteomes" id="UP000649617"/>
    </source>
</evidence>
<feature type="chain" id="PRO_5032468747" evidence="2">
    <location>
        <begin position="18"/>
        <end position="359"/>
    </location>
</feature>
<proteinExistence type="predicted"/>
<protein>
    <submittedName>
        <fullName evidence="3">Uncharacterized protein</fullName>
    </submittedName>
</protein>
<feature type="transmembrane region" description="Helical" evidence="1">
    <location>
        <begin position="277"/>
        <end position="300"/>
    </location>
</feature>
<comment type="caution">
    <text evidence="3">The sequence shown here is derived from an EMBL/GenBank/DDBJ whole genome shotgun (WGS) entry which is preliminary data.</text>
</comment>
<feature type="transmembrane region" description="Helical" evidence="1">
    <location>
        <begin position="307"/>
        <end position="329"/>
    </location>
</feature>
<feature type="signal peptide" evidence="2">
    <location>
        <begin position="1"/>
        <end position="17"/>
    </location>
</feature>
<dbReference type="Proteomes" id="UP000649617">
    <property type="component" value="Unassembled WGS sequence"/>
</dbReference>
<evidence type="ECO:0000313" key="3">
    <source>
        <dbReference type="EMBL" id="CAE7711154.1"/>
    </source>
</evidence>
<evidence type="ECO:0000256" key="1">
    <source>
        <dbReference type="SAM" id="Phobius"/>
    </source>
</evidence>
<dbReference type="AlphaFoldDB" id="A0A812X8P2"/>
<keyword evidence="1" id="KW-0812">Transmembrane</keyword>
<keyword evidence="2" id="KW-0732">Signal</keyword>
<keyword evidence="1" id="KW-1133">Transmembrane helix</keyword>
<feature type="non-terminal residue" evidence="3">
    <location>
        <position position="359"/>
    </location>
</feature>
<keyword evidence="1" id="KW-0472">Membrane</keyword>
<evidence type="ECO:0000256" key="2">
    <source>
        <dbReference type="SAM" id="SignalP"/>
    </source>
</evidence>
<name>A0A812X8P2_SYMPI</name>
<organism evidence="3 4">
    <name type="scientific">Symbiodinium pilosum</name>
    <name type="common">Dinoflagellate</name>
    <dbReference type="NCBI Taxonomy" id="2952"/>
    <lineage>
        <taxon>Eukaryota</taxon>
        <taxon>Sar</taxon>
        <taxon>Alveolata</taxon>
        <taxon>Dinophyceae</taxon>
        <taxon>Suessiales</taxon>
        <taxon>Symbiodiniaceae</taxon>
        <taxon>Symbiodinium</taxon>
    </lineage>
</organism>
<gene>
    <name evidence="3" type="ORF">SPIL2461_LOCUS20159</name>
</gene>
<sequence length="359" mass="38749">ACASIALLVFSPAMVHATRKTSVSLELHAGSEDSKDSLAEGPCIRGIFLGCQPYQLCDYAEGVCGLKKDDDLTKGLADAEERLLRRATAYNDTLYASDLVKFIAALTDFNVYTRAVLEPGERPNFLKKMGDSSSSLVKSAKLITDAMHRQGFKMVDFGALATFLEEQSKQDKPFNISESAGRLSKMFPGMSDDMRAQLVNKTTAALEEVEQCRDDPLSAACNRELLTQYGLRFLAGAEEVRDRIEDEEDKPTGSSALEKEGAGGCTGCLFGLLSAPVILSLCMLFLAPLIVAFIAIVMIVEGAGIMFLMAIFPPGIIMMMLATAISIFLNTVGAIAVEYQNWAYAAPTKGTPMGILPSF</sequence>
<accession>A0A812X8P2</accession>
<keyword evidence="4" id="KW-1185">Reference proteome</keyword>